<comment type="caution">
    <text evidence="1">The sequence shown here is derived from an EMBL/GenBank/DDBJ whole genome shotgun (WGS) entry which is preliminary data.</text>
</comment>
<evidence type="ECO:0000313" key="2">
    <source>
        <dbReference type="Proteomes" id="UP000308713"/>
    </source>
</evidence>
<dbReference type="Proteomes" id="UP000308713">
    <property type="component" value="Unassembled WGS sequence"/>
</dbReference>
<accession>A0A5C4SEY4</accession>
<gene>
    <name evidence="1" type="ORF">FGF67_14805</name>
</gene>
<dbReference type="RefSeq" id="WP_139698542.1">
    <property type="nucleotide sequence ID" value="NZ_CP074074.1"/>
</dbReference>
<sequence>MTLKNYYYVIAVLLYSICVDIHAQVGIGTTSPDVSSILEIESTTQGLLTPRMTSVQRVAIVSPAQGLLVFDTDEDAFYFFDGTNWVKLISENSINDYTGWADYTDGTYTSASPFSLTAGNKVTLPNNAVTIRDTQKPIDVTSFYDIMTSTITGRNGDGINVMIEFKIKPIVNQTTKITVAIDIGGSIGELYKRDFITSKGLNVEHYYVSSFNAYTLDTWEANGGTVKIVSDYAAEIYDIRYVITRTHKAR</sequence>
<protein>
    <submittedName>
        <fullName evidence="1">Uncharacterized protein</fullName>
    </submittedName>
</protein>
<reference evidence="1 2" key="1">
    <citation type="submission" date="2019-05" db="EMBL/GenBank/DDBJ databases">
        <title>Tamlana fucoidanivorans sp. nov., isolated from the surface of algae collected from Fujian province in China.</title>
        <authorList>
            <person name="Li J."/>
        </authorList>
    </citation>
    <scope>NUCLEOTIDE SEQUENCE [LARGE SCALE GENOMIC DNA]</scope>
    <source>
        <strain evidence="1 2">CW2-9</strain>
    </source>
</reference>
<keyword evidence="2" id="KW-1185">Reference proteome</keyword>
<evidence type="ECO:0000313" key="1">
    <source>
        <dbReference type="EMBL" id="TNJ42166.1"/>
    </source>
</evidence>
<proteinExistence type="predicted"/>
<dbReference type="OrthoDB" id="581140at2"/>
<dbReference type="AlphaFoldDB" id="A0A5C4SEY4"/>
<dbReference type="EMBL" id="VDCS01000015">
    <property type="protein sequence ID" value="TNJ42166.1"/>
    <property type="molecule type" value="Genomic_DNA"/>
</dbReference>
<organism evidence="1 2">
    <name type="scientific">Allotamlana fucoidanivorans</name>
    <dbReference type="NCBI Taxonomy" id="2583814"/>
    <lineage>
        <taxon>Bacteria</taxon>
        <taxon>Pseudomonadati</taxon>
        <taxon>Bacteroidota</taxon>
        <taxon>Flavobacteriia</taxon>
        <taxon>Flavobacteriales</taxon>
        <taxon>Flavobacteriaceae</taxon>
        <taxon>Allotamlana</taxon>
    </lineage>
</organism>
<name>A0A5C4SEY4_9FLAO</name>